<feature type="region of interest" description="Disordered" evidence="1">
    <location>
        <begin position="53"/>
        <end position="79"/>
    </location>
</feature>
<reference evidence="3" key="1">
    <citation type="submission" date="2019-12" db="UniProtKB">
        <authorList>
            <consortium name="WormBaseParasite"/>
        </authorList>
    </citation>
    <scope>IDENTIFICATION</scope>
</reference>
<dbReference type="AlphaFoldDB" id="A0A5S6QM20"/>
<evidence type="ECO:0000256" key="1">
    <source>
        <dbReference type="SAM" id="MobiDB-lite"/>
    </source>
</evidence>
<dbReference type="WBParaSite" id="TMUE_2000008386.1">
    <property type="protein sequence ID" value="TMUE_2000008386.1"/>
    <property type="gene ID" value="WBGene00300261"/>
</dbReference>
<organism evidence="2 3">
    <name type="scientific">Trichuris muris</name>
    <name type="common">Mouse whipworm</name>
    <dbReference type="NCBI Taxonomy" id="70415"/>
    <lineage>
        <taxon>Eukaryota</taxon>
        <taxon>Metazoa</taxon>
        <taxon>Ecdysozoa</taxon>
        <taxon>Nematoda</taxon>
        <taxon>Enoplea</taxon>
        <taxon>Dorylaimia</taxon>
        <taxon>Trichinellida</taxon>
        <taxon>Trichuridae</taxon>
        <taxon>Trichuris</taxon>
    </lineage>
</organism>
<protein>
    <submittedName>
        <fullName evidence="3">Uncharacterized protein</fullName>
    </submittedName>
</protein>
<proteinExistence type="predicted"/>
<accession>A0A5S6QM20</accession>
<name>A0A5S6QM20_TRIMR</name>
<keyword evidence="2" id="KW-1185">Reference proteome</keyword>
<sequence length="173" mass="19530">MSVHRESDVNLLGVFTYIRDEEEAIRLLQEKGILHWERCCSCGQLMTLAASTTGRSSPVEMPQGNVQDRGSLAQRDAGQVPQIGVRRDSDDSRYCAVQCKRIDLNSHPRVDEEEQEAQACRAAPEAQPIAAEQRFHEDYSEEQVAEPSLSVLRRSTRVRRQRNCLCGVRQGMS</sequence>
<evidence type="ECO:0000313" key="3">
    <source>
        <dbReference type="WBParaSite" id="TMUE_2000008386.1"/>
    </source>
</evidence>
<evidence type="ECO:0000313" key="2">
    <source>
        <dbReference type="Proteomes" id="UP000046395"/>
    </source>
</evidence>
<dbReference type="Proteomes" id="UP000046395">
    <property type="component" value="Unassembled WGS sequence"/>
</dbReference>